<dbReference type="EMBL" id="WSRR01000011">
    <property type="protein sequence ID" value="MVX61001.1"/>
    <property type="molecule type" value="Genomic_DNA"/>
</dbReference>
<feature type="transmembrane region" description="Helical" evidence="4">
    <location>
        <begin position="411"/>
        <end position="432"/>
    </location>
</feature>
<accession>A0A6N8JMA1</accession>
<protein>
    <recommendedName>
        <fullName evidence="5">HTH luxR-type domain-containing protein</fullName>
    </recommendedName>
</protein>
<dbReference type="OrthoDB" id="9814495at2"/>
<keyword evidence="4" id="KW-0812">Transmembrane</keyword>
<dbReference type="Gene3D" id="1.10.10.10">
    <property type="entry name" value="Winged helix-like DNA-binding domain superfamily/Winged helix DNA-binding domain"/>
    <property type="match status" value="1"/>
</dbReference>
<keyword evidence="1" id="KW-0805">Transcription regulation</keyword>
<keyword evidence="4" id="KW-0472">Membrane</keyword>
<evidence type="ECO:0000259" key="5">
    <source>
        <dbReference type="PROSITE" id="PS50043"/>
    </source>
</evidence>
<sequence length="523" mass="56144">MAGNDGDDRPFTGMETGRRADSAAGAGAFLSVHFDAVRIRLLIGFASFVAWVNLLICFEGLLRDTVAYGGGVVRDPLFVAAMLVAGVVLIVAATCAPRVLAEKGLSPHGITWGLALLGVLGGASGVVGVALSALAISNTTAVWAAATALGCMTGLFVAAYTLAWGSVVAAFDMREILVVICAALCLQWVPFVGVVLMGSLGKAALAAGLPLLSWWCLRGFVDELAQARSALGARRARSEGAAGRIARGDFVTGRVAAALFCFAFVVQFVWTCNIVMGEEPLSEGLFWLVYVCVLVVSTLTMVVILGLMERWRSYRMELFYRMAFAFGVLGSVALPLAYNHLFFSYAVIYVAYALIVATMWMLAWSVAFMRKVPSPRVIGCVFGLQYLALPCGFAAAKLMQWWAGAQASSGLLPYVGFAAVAVLVVAYVLVLPERTLLLLSPRLLRLSHESLDERCGDVARAFGLTEREGEVFALLARGRDVGYIEQALFISRNTVNTHRKNLYRKLGIHTQQELLSLIEDGLA</sequence>
<feature type="transmembrane region" description="Helical" evidence="4">
    <location>
        <begin position="142"/>
        <end position="164"/>
    </location>
</feature>
<evidence type="ECO:0000256" key="2">
    <source>
        <dbReference type="ARBA" id="ARBA00023125"/>
    </source>
</evidence>
<feature type="transmembrane region" description="Helical" evidence="4">
    <location>
        <begin position="377"/>
        <end position="399"/>
    </location>
</feature>
<feature type="transmembrane region" description="Helical" evidence="4">
    <location>
        <begin position="176"/>
        <end position="197"/>
    </location>
</feature>
<organism evidence="6 7">
    <name type="scientific">Adlercreutzia mucosicola</name>
    <dbReference type="NCBI Taxonomy" id="580026"/>
    <lineage>
        <taxon>Bacteria</taxon>
        <taxon>Bacillati</taxon>
        <taxon>Actinomycetota</taxon>
        <taxon>Coriobacteriia</taxon>
        <taxon>Eggerthellales</taxon>
        <taxon>Eggerthellaceae</taxon>
        <taxon>Adlercreutzia</taxon>
    </lineage>
</organism>
<evidence type="ECO:0000313" key="7">
    <source>
        <dbReference type="Proteomes" id="UP000463388"/>
    </source>
</evidence>
<keyword evidence="3" id="KW-0804">Transcription</keyword>
<dbReference type="PRINTS" id="PR00038">
    <property type="entry name" value="HTHLUXR"/>
</dbReference>
<dbReference type="GO" id="GO:0003677">
    <property type="term" value="F:DNA binding"/>
    <property type="evidence" value="ECO:0007669"/>
    <property type="project" value="UniProtKB-KW"/>
</dbReference>
<feature type="transmembrane region" description="Helical" evidence="4">
    <location>
        <begin position="344"/>
        <end position="365"/>
    </location>
</feature>
<reference evidence="6 7" key="1">
    <citation type="submission" date="2019-12" db="EMBL/GenBank/DDBJ databases">
        <title>Microbes associate with the intestines of laboratory mice.</title>
        <authorList>
            <person name="Navarre W."/>
            <person name="Wong E."/>
        </authorList>
    </citation>
    <scope>NUCLEOTIDE SEQUENCE [LARGE SCALE GENOMIC DNA]</scope>
    <source>
        <strain evidence="6 7">NM66_B29</strain>
    </source>
</reference>
<evidence type="ECO:0000256" key="4">
    <source>
        <dbReference type="SAM" id="Phobius"/>
    </source>
</evidence>
<dbReference type="CDD" id="cd06170">
    <property type="entry name" value="LuxR_C_like"/>
    <property type="match status" value="1"/>
</dbReference>
<dbReference type="PANTHER" id="PTHR44688">
    <property type="entry name" value="DNA-BINDING TRANSCRIPTIONAL ACTIVATOR DEVR_DOSR"/>
    <property type="match status" value="1"/>
</dbReference>
<dbReference type="SUPFAM" id="SSF46894">
    <property type="entry name" value="C-terminal effector domain of the bipartite response regulators"/>
    <property type="match status" value="1"/>
</dbReference>
<dbReference type="PANTHER" id="PTHR44688:SF16">
    <property type="entry name" value="DNA-BINDING TRANSCRIPTIONAL ACTIVATOR DEVR_DOSR"/>
    <property type="match status" value="1"/>
</dbReference>
<dbReference type="GO" id="GO:0006355">
    <property type="term" value="P:regulation of DNA-templated transcription"/>
    <property type="evidence" value="ECO:0007669"/>
    <property type="project" value="InterPro"/>
</dbReference>
<name>A0A6N8JMA1_9ACTN</name>
<dbReference type="InterPro" id="IPR000792">
    <property type="entry name" value="Tscrpt_reg_LuxR_C"/>
</dbReference>
<feature type="transmembrane region" description="Helical" evidence="4">
    <location>
        <begin position="288"/>
        <end position="307"/>
    </location>
</feature>
<dbReference type="InterPro" id="IPR016032">
    <property type="entry name" value="Sig_transdc_resp-reg_C-effctor"/>
</dbReference>
<comment type="caution">
    <text evidence="6">The sequence shown here is derived from an EMBL/GenBank/DDBJ whole genome shotgun (WGS) entry which is preliminary data.</text>
</comment>
<evidence type="ECO:0000256" key="1">
    <source>
        <dbReference type="ARBA" id="ARBA00023015"/>
    </source>
</evidence>
<feature type="transmembrane region" description="Helical" evidence="4">
    <location>
        <begin position="77"/>
        <end position="100"/>
    </location>
</feature>
<keyword evidence="7" id="KW-1185">Reference proteome</keyword>
<dbReference type="SMART" id="SM00421">
    <property type="entry name" value="HTH_LUXR"/>
    <property type="match status" value="1"/>
</dbReference>
<gene>
    <name evidence="6" type="ORF">GKZ27_05955</name>
</gene>
<feature type="transmembrane region" description="Helical" evidence="4">
    <location>
        <begin position="112"/>
        <end position="136"/>
    </location>
</feature>
<dbReference type="AlphaFoldDB" id="A0A6N8JMA1"/>
<keyword evidence="4" id="KW-1133">Transmembrane helix</keyword>
<proteinExistence type="predicted"/>
<feature type="domain" description="HTH luxR-type" evidence="5">
    <location>
        <begin position="457"/>
        <end position="522"/>
    </location>
</feature>
<feature type="transmembrane region" description="Helical" evidence="4">
    <location>
        <begin position="319"/>
        <end position="338"/>
    </location>
</feature>
<dbReference type="PROSITE" id="PS50043">
    <property type="entry name" value="HTH_LUXR_2"/>
    <property type="match status" value="1"/>
</dbReference>
<feature type="transmembrane region" description="Helical" evidence="4">
    <location>
        <begin position="41"/>
        <end position="62"/>
    </location>
</feature>
<dbReference type="RefSeq" id="WP_160345879.1">
    <property type="nucleotide sequence ID" value="NZ_WSRR01000011.1"/>
</dbReference>
<keyword evidence="2" id="KW-0238">DNA-binding</keyword>
<dbReference type="Proteomes" id="UP000463388">
    <property type="component" value="Unassembled WGS sequence"/>
</dbReference>
<evidence type="ECO:0000256" key="3">
    <source>
        <dbReference type="ARBA" id="ARBA00023163"/>
    </source>
</evidence>
<feature type="transmembrane region" description="Helical" evidence="4">
    <location>
        <begin position="255"/>
        <end position="276"/>
    </location>
</feature>
<evidence type="ECO:0000313" key="6">
    <source>
        <dbReference type="EMBL" id="MVX61001.1"/>
    </source>
</evidence>
<dbReference type="Pfam" id="PF00196">
    <property type="entry name" value="GerE"/>
    <property type="match status" value="1"/>
</dbReference>
<dbReference type="InterPro" id="IPR036388">
    <property type="entry name" value="WH-like_DNA-bd_sf"/>
</dbReference>